<feature type="non-terminal residue" evidence="6">
    <location>
        <position position="276"/>
    </location>
</feature>
<dbReference type="SUPFAM" id="SSF56436">
    <property type="entry name" value="C-type lectin-like"/>
    <property type="match status" value="1"/>
</dbReference>
<feature type="domain" description="CUB" evidence="4">
    <location>
        <begin position="155"/>
        <end position="262"/>
    </location>
</feature>
<dbReference type="Gene3D" id="3.10.100.10">
    <property type="entry name" value="Mannose-Binding Protein A, subunit A"/>
    <property type="match status" value="1"/>
</dbReference>
<dbReference type="InterPro" id="IPR018378">
    <property type="entry name" value="C-type_lectin_CS"/>
</dbReference>
<dbReference type="Proteomes" id="UP001328107">
    <property type="component" value="Unassembled WGS sequence"/>
</dbReference>
<feature type="domain" description="C-type lectin" evidence="5">
    <location>
        <begin position="40"/>
        <end position="144"/>
    </location>
</feature>
<dbReference type="InterPro" id="IPR000859">
    <property type="entry name" value="CUB_dom"/>
</dbReference>
<evidence type="ECO:0000259" key="4">
    <source>
        <dbReference type="PROSITE" id="PS01180"/>
    </source>
</evidence>
<evidence type="ECO:0000256" key="2">
    <source>
        <dbReference type="PROSITE-ProRule" id="PRU00059"/>
    </source>
</evidence>
<dbReference type="InterPro" id="IPR001304">
    <property type="entry name" value="C-type_lectin-like"/>
</dbReference>
<dbReference type="AlphaFoldDB" id="A0AAN5I4X8"/>
<keyword evidence="7" id="KW-1185">Reference proteome</keyword>
<proteinExistence type="predicted"/>
<comment type="caution">
    <text evidence="2">Lacks conserved residue(s) required for the propagation of feature annotation.</text>
</comment>
<feature type="chain" id="PRO_5042990882" description="C-type lectin" evidence="3">
    <location>
        <begin position="18"/>
        <end position="276"/>
    </location>
</feature>
<evidence type="ECO:0000256" key="3">
    <source>
        <dbReference type="SAM" id="SignalP"/>
    </source>
</evidence>
<dbReference type="InterPro" id="IPR035914">
    <property type="entry name" value="Sperma_CUB_dom_sf"/>
</dbReference>
<dbReference type="InterPro" id="IPR016187">
    <property type="entry name" value="CTDL_fold"/>
</dbReference>
<dbReference type="PROSITE" id="PS00615">
    <property type="entry name" value="C_TYPE_LECTIN_1"/>
    <property type="match status" value="1"/>
</dbReference>
<evidence type="ECO:0000313" key="6">
    <source>
        <dbReference type="EMBL" id="GMR51570.1"/>
    </source>
</evidence>
<dbReference type="InterPro" id="IPR016186">
    <property type="entry name" value="C-type_lectin-like/link_sf"/>
</dbReference>
<dbReference type="SMART" id="SM00034">
    <property type="entry name" value="CLECT"/>
    <property type="match status" value="1"/>
</dbReference>
<organism evidence="6 7">
    <name type="scientific">Pristionchus mayeri</name>
    <dbReference type="NCBI Taxonomy" id="1317129"/>
    <lineage>
        <taxon>Eukaryota</taxon>
        <taxon>Metazoa</taxon>
        <taxon>Ecdysozoa</taxon>
        <taxon>Nematoda</taxon>
        <taxon>Chromadorea</taxon>
        <taxon>Rhabditida</taxon>
        <taxon>Rhabditina</taxon>
        <taxon>Diplogasteromorpha</taxon>
        <taxon>Diplogasteroidea</taxon>
        <taxon>Neodiplogasteridae</taxon>
        <taxon>Pristionchus</taxon>
    </lineage>
</organism>
<keyword evidence="1" id="KW-1015">Disulfide bond</keyword>
<dbReference type="PANTHER" id="PTHR22991:SF40">
    <property type="entry name" value="PROTEIN CBG13490"/>
    <property type="match status" value="1"/>
</dbReference>
<dbReference type="SUPFAM" id="SSF49854">
    <property type="entry name" value="Spermadhesin, CUB domain"/>
    <property type="match status" value="1"/>
</dbReference>
<evidence type="ECO:0000259" key="5">
    <source>
        <dbReference type="PROSITE" id="PS50041"/>
    </source>
</evidence>
<reference evidence="7" key="1">
    <citation type="submission" date="2022-10" db="EMBL/GenBank/DDBJ databases">
        <title>Genome assembly of Pristionchus species.</title>
        <authorList>
            <person name="Yoshida K."/>
            <person name="Sommer R.J."/>
        </authorList>
    </citation>
    <scope>NUCLEOTIDE SEQUENCE [LARGE SCALE GENOMIC DNA]</scope>
    <source>
        <strain evidence="7">RS5460</strain>
    </source>
</reference>
<dbReference type="Pfam" id="PF00059">
    <property type="entry name" value="Lectin_C"/>
    <property type="match status" value="1"/>
</dbReference>
<dbReference type="Gene3D" id="2.60.120.290">
    <property type="entry name" value="Spermadhesin, CUB domain"/>
    <property type="match status" value="1"/>
</dbReference>
<dbReference type="PROSITE" id="PS01180">
    <property type="entry name" value="CUB"/>
    <property type="match status" value="1"/>
</dbReference>
<dbReference type="EMBL" id="BTRK01000005">
    <property type="protein sequence ID" value="GMR51570.1"/>
    <property type="molecule type" value="Genomic_DNA"/>
</dbReference>
<name>A0AAN5I4X8_9BILA</name>
<feature type="non-terminal residue" evidence="6">
    <location>
        <position position="1"/>
    </location>
</feature>
<protein>
    <recommendedName>
        <fullName evidence="8">C-type lectin</fullName>
    </recommendedName>
</protein>
<keyword evidence="3" id="KW-0732">Signal</keyword>
<dbReference type="SMART" id="SM00042">
    <property type="entry name" value="CUB"/>
    <property type="match status" value="1"/>
</dbReference>
<dbReference type="PROSITE" id="PS50041">
    <property type="entry name" value="C_TYPE_LECTIN_2"/>
    <property type="match status" value="1"/>
</dbReference>
<dbReference type="PANTHER" id="PTHR22991">
    <property type="entry name" value="PROTEIN CBG13490"/>
    <property type="match status" value="1"/>
</dbReference>
<dbReference type="Pfam" id="PF00431">
    <property type="entry name" value="CUB"/>
    <property type="match status" value="1"/>
</dbReference>
<accession>A0AAN5I4X8</accession>
<feature type="signal peptide" evidence="3">
    <location>
        <begin position="1"/>
        <end position="17"/>
    </location>
</feature>
<dbReference type="InterPro" id="IPR050976">
    <property type="entry name" value="Snaclec"/>
</dbReference>
<dbReference type="CDD" id="cd00037">
    <property type="entry name" value="CLECT"/>
    <property type="match status" value="1"/>
</dbReference>
<comment type="caution">
    <text evidence="6">The sequence shown here is derived from an EMBL/GenBank/DDBJ whole genome shotgun (WGS) entry which is preliminary data.</text>
</comment>
<sequence>IFFKYIFLEASAVITHAASIAGKSGVPSRDWCKVGTTPATYKEASAICEKIGSKLASIHNMQENAFIHDLAVSEGVIDGVFLGASATGPNMEFAWQDGYTWDYENFFPGFPRTNNGNCLVMDTSEKPGQWVNMDCSTKLAFACIQSPPPTEAPVCTGDDYAEGQIIKSPGFPFTSNTPCDFFLTVEQGKHVETQIISLEANECCDSLILYDGYFGGSVLAKLSGSVMNETFITLTSNTMRVSWQPNEGGVPMRGLVMTYHVAGEDSEPVEMENTEF</sequence>
<evidence type="ECO:0000256" key="1">
    <source>
        <dbReference type="ARBA" id="ARBA00023157"/>
    </source>
</evidence>
<evidence type="ECO:0008006" key="8">
    <source>
        <dbReference type="Google" id="ProtNLM"/>
    </source>
</evidence>
<evidence type="ECO:0000313" key="7">
    <source>
        <dbReference type="Proteomes" id="UP001328107"/>
    </source>
</evidence>
<gene>
    <name evidence="6" type="ORF">PMAYCL1PPCAC_21765</name>
</gene>